<dbReference type="EMBL" id="AAIVEO010000025">
    <property type="protein sequence ID" value="ECI4488986.1"/>
    <property type="molecule type" value="Genomic_DNA"/>
</dbReference>
<dbReference type="EMBL" id="AAKTRT010000020">
    <property type="protein sequence ID" value="ECV6213740.1"/>
    <property type="molecule type" value="Genomic_DNA"/>
</dbReference>
<proteinExistence type="predicted"/>
<accession>A0A1E8DYW6</accession>
<comment type="caution">
    <text evidence="6">The sequence shown here is derived from an EMBL/GenBank/DDBJ whole genome shotgun (WGS) entry which is preliminary data.</text>
</comment>
<evidence type="ECO:0000313" key="8">
    <source>
        <dbReference type="Proteomes" id="UP000297783"/>
    </source>
</evidence>
<dbReference type="AlphaFoldDB" id="A0A1E8DYW6"/>
<reference evidence="2" key="3">
    <citation type="submission" date="2018-06" db="EMBL/GenBank/DDBJ databases">
        <authorList>
            <person name="Ashton P.M."/>
            <person name="Dallman T."/>
            <person name="Nair S."/>
            <person name="De Pinna E."/>
            <person name="Peters T."/>
            <person name="Grant K."/>
        </authorList>
    </citation>
    <scope>NUCLEOTIDE SEQUENCE</scope>
    <source>
        <strain evidence="2">424645</strain>
        <strain evidence="3">801495</strain>
        <strain evidence="4">821059</strain>
    </source>
</reference>
<evidence type="ECO:0000313" key="3">
    <source>
        <dbReference type="EMBL" id="ECV6213740.1"/>
    </source>
</evidence>
<dbReference type="EMBL" id="PYKE01000177">
    <property type="protein sequence ID" value="TGC98616.1"/>
    <property type="molecule type" value="Genomic_DNA"/>
</dbReference>
<reference evidence="5" key="1">
    <citation type="journal article" date="2018" name="Genome Biol.">
        <title>SKESA: strategic k-mer extension for scrupulous assemblies.</title>
        <authorList>
            <person name="Souvorov A."/>
            <person name="Agarwala R."/>
            <person name="Lipman D.J."/>
        </authorList>
    </citation>
    <scope>NUCLEOTIDE SEQUENCE</scope>
    <source>
        <strain evidence="5">Salmonella enterica</strain>
    </source>
</reference>
<dbReference type="EMBL" id="DAAGUK010000014">
    <property type="protein sequence ID" value="HAB4601192.1"/>
    <property type="molecule type" value="Genomic_DNA"/>
</dbReference>
<reference evidence="5" key="5">
    <citation type="submission" date="2019-10" db="EMBL/GenBank/DDBJ databases">
        <authorList>
            <consortium name="NCBI Pathogen Detection Project"/>
        </authorList>
    </citation>
    <scope>NUCLEOTIDE SEQUENCE</scope>
    <source>
        <strain evidence="5">Salmonella enterica</strain>
    </source>
</reference>
<organism evidence="6 8">
    <name type="scientific">Salmonella enterica I</name>
    <dbReference type="NCBI Taxonomy" id="59201"/>
    <lineage>
        <taxon>Bacteria</taxon>
        <taxon>Pseudomonadati</taxon>
        <taxon>Pseudomonadota</taxon>
        <taxon>Gammaproteobacteria</taxon>
        <taxon>Enterobacterales</taxon>
        <taxon>Enterobacteriaceae</taxon>
        <taxon>Salmonella</taxon>
    </lineage>
</organism>
<evidence type="ECO:0000313" key="4">
    <source>
        <dbReference type="EMBL" id="EDH1111943.1"/>
    </source>
</evidence>
<dbReference type="EMBL" id="PYJV01000128">
    <property type="protein sequence ID" value="TGC33225.1"/>
    <property type="molecule type" value="Genomic_DNA"/>
</dbReference>
<evidence type="ECO:0000313" key="5">
    <source>
        <dbReference type="EMBL" id="HAB4601192.1"/>
    </source>
</evidence>
<reference evidence="1" key="4">
    <citation type="submission" date="2018-07" db="EMBL/GenBank/DDBJ databases">
        <authorList>
            <consortium name="GenomeTrakr network: Whole genome sequencing for foodborne pathogen traceback"/>
        </authorList>
    </citation>
    <scope>NUCLEOTIDE SEQUENCE</scope>
    <source>
        <strain evidence="1">ADRDL-LA-36-2014</strain>
    </source>
</reference>
<evidence type="ECO:0000313" key="7">
    <source>
        <dbReference type="EMBL" id="TGC98616.1"/>
    </source>
</evidence>
<dbReference type="RefSeq" id="WP_001747551.1">
    <property type="nucleotide sequence ID" value="NZ_CP087499.1"/>
</dbReference>
<dbReference type="EMBL" id="AAGMQV010000024">
    <property type="protein sequence ID" value="EBP6773623.1"/>
    <property type="molecule type" value="Genomic_DNA"/>
</dbReference>
<name>A0A1E8DYW6_SALET</name>
<evidence type="ECO:0000313" key="1">
    <source>
        <dbReference type="EMBL" id="EBP6773623.1"/>
    </source>
</evidence>
<evidence type="ECO:0000313" key="9">
    <source>
        <dbReference type="Proteomes" id="UP000298415"/>
    </source>
</evidence>
<evidence type="ECO:0000313" key="2">
    <source>
        <dbReference type="EMBL" id="ECI4488986.1"/>
    </source>
</evidence>
<sequence>MDKIFIHLPKHLIRYETGQAIDSLAQRFSLPNESCMQDWPIEVADNRRLDEFLSAYSECNDDECFVLMIILLECIDNFGEQYHKHPSWPVIYDLLDKHITRHIYTVWYWSCTDCKDEELEDAFYITSDMRALLKKHAYLLR</sequence>
<dbReference type="Proteomes" id="UP000298415">
    <property type="component" value="Unassembled WGS sequence"/>
</dbReference>
<reference evidence="8 9" key="2">
    <citation type="submission" date="2018-03" db="EMBL/GenBank/DDBJ databases">
        <title>Non-Typhoidal Salmonella genome sequencing and assembly.</title>
        <authorList>
            <person name="Matchawe C."/>
        </authorList>
    </citation>
    <scope>NUCLEOTIDE SEQUENCE [LARGE SCALE GENOMIC DNA]</scope>
    <source>
        <strain evidence="7 9">32evb</strain>
        <strain evidence="6 8">98se</strain>
    </source>
</reference>
<dbReference type="Proteomes" id="UP000297783">
    <property type="component" value="Unassembled WGS sequence"/>
</dbReference>
<evidence type="ECO:0000313" key="6">
    <source>
        <dbReference type="EMBL" id="TGC33225.1"/>
    </source>
</evidence>
<gene>
    <name evidence="1" type="ORF">AGQ90_12275</name>
    <name evidence="6" type="ORF">C9E93_23820</name>
    <name evidence="7" type="ORF">C9F05_12390</name>
    <name evidence="2" type="ORF">DOW74_21450</name>
    <name evidence="3" type="ORF">F2V25_18735</name>
    <name evidence="5" type="ORF">GB005_22325</name>
    <name evidence="4" type="ORF">GCX84_20680</name>
</gene>
<protein>
    <submittedName>
        <fullName evidence="6">Uncharacterized protein</fullName>
    </submittedName>
</protein>
<dbReference type="EMBL" id="AAMGKT010000022">
    <property type="protein sequence ID" value="EDH1111943.1"/>
    <property type="molecule type" value="Genomic_DNA"/>
</dbReference>